<dbReference type="Gene3D" id="3.90.110.10">
    <property type="entry name" value="Lactate dehydrogenase/glycoside hydrolase, family 4, C-terminal"/>
    <property type="match status" value="1"/>
</dbReference>
<evidence type="ECO:0000313" key="2">
    <source>
        <dbReference type="Proteomes" id="UP000255099"/>
    </source>
</evidence>
<dbReference type="GO" id="GO:0016616">
    <property type="term" value="F:oxidoreductase activity, acting on the CH-OH group of donors, NAD or NADP as acceptor"/>
    <property type="evidence" value="ECO:0007669"/>
    <property type="project" value="InterPro"/>
</dbReference>
<organism evidence="1 2">
    <name type="scientific">Klebsiella pneumoniae</name>
    <dbReference type="NCBI Taxonomy" id="573"/>
    <lineage>
        <taxon>Bacteria</taxon>
        <taxon>Pseudomonadati</taxon>
        <taxon>Pseudomonadota</taxon>
        <taxon>Gammaproteobacteria</taxon>
        <taxon>Enterobacterales</taxon>
        <taxon>Enterobacteriaceae</taxon>
        <taxon>Klebsiella/Raoultella group</taxon>
        <taxon>Klebsiella</taxon>
        <taxon>Klebsiella pneumoniae complex</taxon>
    </lineage>
</organism>
<gene>
    <name evidence="1" type="ORF">NCTC9637_00536</name>
</gene>
<protein>
    <submittedName>
        <fullName evidence="1">Maltose-6'-phosphate glucosidase</fullName>
    </submittedName>
</protein>
<accession>A0A377VSH9</accession>
<reference evidence="1 2" key="1">
    <citation type="submission" date="2018-06" db="EMBL/GenBank/DDBJ databases">
        <authorList>
            <consortium name="Pathogen Informatics"/>
            <person name="Doyle S."/>
        </authorList>
    </citation>
    <scope>NUCLEOTIDE SEQUENCE [LARGE SCALE GENOMIC DNA]</scope>
    <source>
        <strain evidence="1 2">NCTC9637</strain>
    </source>
</reference>
<dbReference type="EMBL" id="UGLB01000003">
    <property type="protein sequence ID" value="STT45686.1"/>
    <property type="molecule type" value="Genomic_DNA"/>
</dbReference>
<dbReference type="AlphaFoldDB" id="A0A377VSH9"/>
<dbReference type="Proteomes" id="UP000255099">
    <property type="component" value="Unassembled WGS sequence"/>
</dbReference>
<evidence type="ECO:0000313" key="1">
    <source>
        <dbReference type="EMBL" id="STT45686.1"/>
    </source>
</evidence>
<proteinExistence type="predicted"/>
<sequence length="50" mass="5884">MSGWRWRRFLQQDKSLAVRALMAHPLIGSYSLAKTLVEAYLDDEQFAAWR</sequence>
<name>A0A377VSH9_KLEPN</name>
<dbReference type="InterPro" id="IPR015955">
    <property type="entry name" value="Lactate_DH/Glyco_Ohase_4_C"/>
</dbReference>